<sequence length="55" mass="6703">MKYKITIIEYLMSRHSCYFCVKKPMSKYHFWWLLFQVSGAKNMLGCNTFFWPVKA</sequence>
<organism evidence="1">
    <name type="scientific">Rhizophora mucronata</name>
    <name type="common">Asiatic mangrove</name>
    <dbReference type="NCBI Taxonomy" id="61149"/>
    <lineage>
        <taxon>Eukaryota</taxon>
        <taxon>Viridiplantae</taxon>
        <taxon>Streptophyta</taxon>
        <taxon>Embryophyta</taxon>
        <taxon>Tracheophyta</taxon>
        <taxon>Spermatophyta</taxon>
        <taxon>Magnoliopsida</taxon>
        <taxon>eudicotyledons</taxon>
        <taxon>Gunneridae</taxon>
        <taxon>Pentapetalae</taxon>
        <taxon>rosids</taxon>
        <taxon>fabids</taxon>
        <taxon>Malpighiales</taxon>
        <taxon>Rhizophoraceae</taxon>
        <taxon>Rhizophora</taxon>
    </lineage>
</organism>
<dbReference type="AlphaFoldDB" id="A0A2P2N247"/>
<name>A0A2P2N247_RHIMU</name>
<dbReference type="EMBL" id="GGEC01056037">
    <property type="protein sequence ID" value="MBX36521.1"/>
    <property type="molecule type" value="Transcribed_RNA"/>
</dbReference>
<reference evidence="1" key="1">
    <citation type="submission" date="2018-02" db="EMBL/GenBank/DDBJ databases">
        <title>Rhizophora mucronata_Transcriptome.</title>
        <authorList>
            <person name="Meera S.P."/>
            <person name="Sreeshan A."/>
            <person name="Augustine A."/>
        </authorList>
    </citation>
    <scope>NUCLEOTIDE SEQUENCE</scope>
    <source>
        <tissue evidence="1">Leaf</tissue>
    </source>
</reference>
<accession>A0A2P2N247</accession>
<protein>
    <submittedName>
        <fullName evidence="1">Uncharacterized protein</fullName>
    </submittedName>
</protein>
<proteinExistence type="predicted"/>
<evidence type="ECO:0000313" key="1">
    <source>
        <dbReference type="EMBL" id="MBX36521.1"/>
    </source>
</evidence>